<feature type="compositionally biased region" description="Low complexity" evidence="2">
    <location>
        <begin position="593"/>
        <end position="603"/>
    </location>
</feature>
<evidence type="ECO:0008006" key="8">
    <source>
        <dbReference type="Google" id="ProtNLM"/>
    </source>
</evidence>
<accession>A0A9W7BTL4</accession>
<dbReference type="InterPro" id="IPR036249">
    <property type="entry name" value="Thioredoxin-like_sf"/>
</dbReference>
<dbReference type="InterPro" id="IPR015424">
    <property type="entry name" value="PyrdxlP-dep_Trfase"/>
</dbReference>
<keyword evidence="7" id="KW-1185">Reference proteome</keyword>
<dbReference type="InterPro" id="IPR011063">
    <property type="entry name" value="TilS/TtcA_N"/>
</dbReference>
<dbReference type="SUPFAM" id="SSF53383">
    <property type="entry name" value="PLP-dependent transferases"/>
    <property type="match status" value="1"/>
</dbReference>
<evidence type="ECO:0000256" key="2">
    <source>
        <dbReference type="SAM" id="MobiDB-lite"/>
    </source>
</evidence>
<feature type="domain" description="tRNA(Ile)-lysidine/2-thiocytidine synthase N-terminal" evidence="5">
    <location>
        <begin position="636"/>
        <end position="806"/>
    </location>
</feature>
<comment type="caution">
    <text evidence="6">The sequence shown here is derived from an EMBL/GenBank/DDBJ whole genome shotgun (WGS) entry which is preliminary data.</text>
</comment>
<dbReference type="InterPro" id="IPR000192">
    <property type="entry name" value="Aminotrans_V_dom"/>
</dbReference>
<keyword evidence="1" id="KW-0175">Coiled coil</keyword>
<name>A0A9W7BTL4_9STRA</name>
<dbReference type="InterPro" id="IPR015422">
    <property type="entry name" value="PyrdxlP-dep_Trfase_small"/>
</dbReference>
<dbReference type="Gene3D" id="3.40.640.10">
    <property type="entry name" value="Type I PLP-dependent aspartate aminotransferase-like (Major domain)"/>
    <property type="match status" value="1"/>
</dbReference>
<dbReference type="CDD" id="cd02947">
    <property type="entry name" value="TRX_family"/>
    <property type="match status" value="1"/>
</dbReference>
<dbReference type="AlphaFoldDB" id="A0A9W7BTL4"/>
<feature type="domain" description="Aminotransferase class V" evidence="4">
    <location>
        <begin position="46"/>
        <end position="440"/>
    </location>
</feature>
<feature type="domain" description="Thioredoxin" evidence="3">
    <location>
        <begin position="989"/>
        <end position="1066"/>
    </location>
</feature>
<evidence type="ECO:0000313" key="7">
    <source>
        <dbReference type="Proteomes" id="UP001165160"/>
    </source>
</evidence>
<dbReference type="Proteomes" id="UP001165160">
    <property type="component" value="Unassembled WGS sequence"/>
</dbReference>
<dbReference type="Pfam" id="PF01171">
    <property type="entry name" value="ATP_bind_3"/>
    <property type="match status" value="1"/>
</dbReference>
<feature type="coiled-coil region" evidence="1">
    <location>
        <begin position="484"/>
        <end position="522"/>
    </location>
</feature>
<proteinExistence type="predicted"/>
<evidence type="ECO:0000259" key="4">
    <source>
        <dbReference type="Pfam" id="PF00266"/>
    </source>
</evidence>
<dbReference type="InterPro" id="IPR013766">
    <property type="entry name" value="Thioredoxin_domain"/>
</dbReference>
<protein>
    <recommendedName>
        <fullName evidence="8">Thioredoxin domain-containing protein</fullName>
    </recommendedName>
</protein>
<evidence type="ECO:0000259" key="3">
    <source>
        <dbReference type="Pfam" id="PF00085"/>
    </source>
</evidence>
<dbReference type="CDD" id="cd24138">
    <property type="entry name" value="TtcA-like"/>
    <property type="match status" value="1"/>
</dbReference>
<gene>
    <name evidence="6" type="ORF">TrVE_jg10768</name>
</gene>
<evidence type="ECO:0000256" key="1">
    <source>
        <dbReference type="SAM" id="Coils"/>
    </source>
</evidence>
<evidence type="ECO:0000313" key="6">
    <source>
        <dbReference type="EMBL" id="GMH93294.1"/>
    </source>
</evidence>
<dbReference type="PANTHER" id="PTHR43686">
    <property type="entry name" value="SULFURTRANSFERASE-RELATED"/>
    <property type="match status" value="1"/>
</dbReference>
<dbReference type="InterPro" id="IPR015421">
    <property type="entry name" value="PyrdxlP-dep_Trfase_major"/>
</dbReference>
<organism evidence="6 7">
    <name type="scientific">Triparma verrucosa</name>
    <dbReference type="NCBI Taxonomy" id="1606542"/>
    <lineage>
        <taxon>Eukaryota</taxon>
        <taxon>Sar</taxon>
        <taxon>Stramenopiles</taxon>
        <taxon>Ochrophyta</taxon>
        <taxon>Bolidophyceae</taxon>
        <taxon>Parmales</taxon>
        <taxon>Triparmaceae</taxon>
        <taxon>Triparma</taxon>
    </lineage>
</organism>
<dbReference type="EMBL" id="BRXX01000137">
    <property type="protein sequence ID" value="GMH93294.1"/>
    <property type="molecule type" value="Genomic_DNA"/>
</dbReference>
<evidence type="ECO:0000259" key="5">
    <source>
        <dbReference type="Pfam" id="PF01171"/>
    </source>
</evidence>
<dbReference type="SUPFAM" id="SSF52833">
    <property type="entry name" value="Thioredoxin-like"/>
    <property type="match status" value="1"/>
</dbReference>
<feature type="region of interest" description="Disordered" evidence="2">
    <location>
        <begin position="579"/>
        <end position="610"/>
    </location>
</feature>
<dbReference type="Gene3D" id="3.40.50.620">
    <property type="entry name" value="HUPs"/>
    <property type="match status" value="1"/>
</dbReference>
<sequence length="1082" mass="118645">MGPPTVETICRCEILHSSTTTPFGPRPNIYADHCASSRPLSFMESFLTKNVMPYYGNTHSTNTRNGLQTSNYLDESRLIIRNSLRLTKNDRVLFTGSGTTAAVNQLVQMLGDDLKGAVVFVGPYEHHSNLLPWRESGAKVITIPEDEHAPGPDLKVLEYHLKSSSPPSGLKIGAFNACSNVTGIFTPTGPLTALLHYHSALAFFDYAAAYPSAHELTISDKDALYFSPHKLPGGPQSSGVLIVKKHVLRRRGLSDGDVKGRTKSSTPGGGTVFYVTSKTHTYLKSDEEREQGGTPNIIGCIRAGLSVQLHHDIGSEKIKYLDGLIVSNFIESLKSNDNIIIHGHGKTTVRAPYFSISIKKSGLLLHHNYVSTLLSDLFGIQSRGGCMCAGPYSQSLLGINPETADKILRELEKKDDTEIIRPGYTRISFVYYTPAKVVDYVVKAVGFIAEHGYKLLTLYRCEVKTGSWKHVNDKKEKERMWLTGVDYEEESNREEKNNVEVEEQFEAAMKEARALVEVAEREMKRNTPVAAAEILPPGAAELRWFLLPSEAAAIMRGGEVKKESPFTPIIPEFQRIAALRTNGPPSPSPRPAPTNANTTSTNNLPPPIEFSPPPKQLLNKVTKAVLQHGMLRPGDKVMLGLSGGKDSLALLHTLKALQQRTPFKWDLAACTVDPQASGFDPSPLKTYLSALGVPYFYETAPIMNMATDSMSKGSNRPSICSYCSRMKRIVLYATMRREGYNVLAMAQHLDDQAESFVMSALHNGALRAMKAHYVVDSGDLRVIRPMVYVREKEAEAFAEDSKMPIVAENCPACFEAPKERFRVKSLLAVQEALFPDLYKTLLKTLAPLMEPQVEDFLRLRRECYGKASGETVIPPPLALGGSVDETASRVNEEGKVEKKRNAFKTWSDSLRLGASISGGRGCSLVGGEGGSSVSGGGELREWFGVALSEEEVRRRLGGDLRPVEVEDIEVEEKKDSGVVVDFRGGITLFNSHISAGLHVVWYSAPWCKPCSSMAGLVGDLASQHSVLKVNVDESVAVADLNKVVALPSFSIYNDGKLVKSFDGLAKSDFPTLVEAAHELQQK</sequence>
<dbReference type="InterPro" id="IPR014729">
    <property type="entry name" value="Rossmann-like_a/b/a_fold"/>
</dbReference>
<dbReference type="PANTHER" id="PTHR43686:SF1">
    <property type="entry name" value="AMINOTRAN_5 DOMAIN-CONTAINING PROTEIN"/>
    <property type="match status" value="1"/>
</dbReference>
<reference evidence="7" key="1">
    <citation type="journal article" date="2023" name="Commun. Biol.">
        <title>Genome analysis of Parmales, the sister group of diatoms, reveals the evolutionary specialization of diatoms from phago-mixotrophs to photoautotrophs.</title>
        <authorList>
            <person name="Ban H."/>
            <person name="Sato S."/>
            <person name="Yoshikawa S."/>
            <person name="Yamada K."/>
            <person name="Nakamura Y."/>
            <person name="Ichinomiya M."/>
            <person name="Sato N."/>
            <person name="Blanc-Mathieu R."/>
            <person name="Endo H."/>
            <person name="Kuwata A."/>
            <person name="Ogata H."/>
        </authorList>
    </citation>
    <scope>NUCLEOTIDE SEQUENCE [LARGE SCALE GENOMIC DNA]</scope>
    <source>
        <strain evidence="7">NIES 3699</strain>
    </source>
</reference>
<dbReference type="Gene3D" id="3.90.1150.10">
    <property type="entry name" value="Aspartate Aminotransferase, domain 1"/>
    <property type="match status" value="1"/>
</dbReference>
<dbReference type="Pfam" id="PF00266">
    <property type="entry name" value="Aminotran_5"/>
    <property type="match status" value="1"/>
</dbReference>
<dbReference type="SUPFAM" id="SSF52402">
    <property type="entry name" value="Adenine nucleotide alpha hydrolases-like"/>
    <property type="match status" value="1"/>
</dbReference>
<dbReference type="Pfam" id="PF00085">
    <property type="entry name" value="Thioredoxin"/>
    <property type="match status" value="1"/>
</dbReference>
<dbReference type="Gene3D" id="3.40.30.10">
    <property type="entry name" value="Glutaredoxin"/>
    <property type="match status" value="1"/>
</dbReference>